<name>A0A9Q1ICV5_SYNKA</name>
<dbReference type="EMBL" id="JAINUF010000020">
    <property type="protein sequence ID" value="KAJ8335850.1"/>
    <property type="molecule type" value="Genomic_DNA"/>
</dbReference>
<comment type="caution">
    <text evidence="2">The sequence shown here is derived from an EMBL/GenBank/DDBJ whole genome shotgun (WGS) entry which is preliminary data.</text>
</comment>
<evidence type="ECO:0000256" key="1">
    <source>
        <dbReference type="SAM" id="MobiDB-lite"/>
    </source>
</evidence>
<evidence type="ECO:0000313" key="2">
    <source>
        <dbReference type="EMBL" id="KAJ8335850.1"/>
    </source>
</evidence>
<feature type="compositionally biased region" description="Polar residues" evidence="1">
    <location>
        <begin position="113"/>
        <end position="144"/>
    </location>
</feature>
<feature type="compositionally biased region" description="Polar residues" evidence="1">
    <location>
        <begin position="400"/>
        <end position="424"/>
    </location>
</feature>
<sequence>MVNFPQKLRLITGLNGGLVTGVNPGLLVGGVQPALLGGGLGIQPTLIGGGLGIRPAVLGGGLLAQPQFGQMIPGVPYMVPPRGMMPFTPNLGAQQQQNGMPTNGRFPYFPGGPQSNAFGAQMGENQPQQQGSPGDAGNFNQQQGPALPGPLRRIKRSSSARKACTEKPSIDSQKLRLITGLNGGLVTGVNPGLLGVQPTLIGGGFGIQPSVLGGGLLAQPQFGQRSSSARKACTERPSIDSQKLKLITALNGGLLTGVNPGLLVGGVQPALLGGGLGIGGGLGFQPSVLGGGLLAQPQFGQMIPGVPYMVPPGMMPFTPNFGAQQQQNGMPTNGGFPYFPGGPQSNAFGAQMGPNQPQQQGSPGNAGNFNQQQGPALPGPLRRIKRSSSARKACTERPSIDSQIPTQITSTPTAAEDNTTPITA</sequence>
<evidence type="ECO:0000313" key="3">
    <source>
        <dbReference type="Proteomes" id="UP001152622"/>
    </source>
</evidence>
<organism evidence="2 3">
    <name type="scientific">Synaphobranchus kaupii</name>
    <name type="common">Kaup's arrowtooth eel</name>
    <dbReference type="NCBI Taxonomy" id="118154"/>
    <lineage>
        <taxon>Eukaryota</taxon>
        <taxon>Metazoa</taxon>
        <taxon>Chordata</taxon>
        <taxon>Craniata</taxon>
        <taxon>Vertebrata</taxon>
        <taxon>Euteleostomi</taxon>
        <taxon>Actinopterygii</taxon>
        <taxon>Neopterygii</taxon>
        <taxon>Teleostei</taxon>
        <taxon>Anguilliformes</taxon>
        <taxon>Synaphobranchidae</taxon>
        <taxon>Synaphobranchus</taxon>
    </lineage>
</organism>
<accession>A0A9Q1ICV5</accession>
<reference evidence="2" key="1">
    <citation type="journal article" date="2023" name="Science">
        <title>Genome structures resolve the early diversification of teleost fishes.</title>
        <authorList>
            <person name="Parey E."/>
            <person name="Louis A."/>
            <person name="Montfort J."/>
            <person name="Bouchez O."/>
            <person name="Roques C."/>
            <person name="Iampietro C."/>
            <person name="Lluch J."/>
            <person name="Castinel A."/>
            <person name="Donnadieu C."/>
            <person name="Desvignes T."/>
            <person name="Floi Bucao C."/>
            <person name="Jouanno E."/>
            <person name="Wen M."/>
            <person name="Mejri S."/>
            <person name="Dirks R."/>
            <person name="Jansen H."/>
            <person name="Henkel C."/>
            <person name="Chen W.J."/>
            <person name="Zahm M."/>
            <person name="Cabau C."/>
            <person name="Klopp C."/>
            <person name="Thompson A.W."/>
            <person name="Robinson-Rechavi M."/>
            <person name="Braasch I."/>
            <person name="Lecointre G."/>
            <person name="Bobe J."/>
            <person name="Postlethwait J.H."/>
            <person name="Berthelot C."/>
            <person name="Roest Crollius H."/>
            <person name="Guiguen Y."/>
        </authorList>
    </citation>
    <scope>NUCLEOTIDE SEQUENCE</scope>
    <source>
        <strain evidence="2">WJC10195</strain>
    </source>
</reference>
<dbReference type="OrthoDB" id="8959607at2759"/>
<proteinExistence type="predicted"/>
<gene>
    <name evidence="2" type="ORF">SKAU_G00391920</name>
</gene>
<feature type="compositionally biased region" description="Low complexity" evidence="1">
    <location>
        <begin position="349"/>
        <end position="368"/>
    </location>
</feature>
<feature type="region of interest" description="Disordered" evidence="1">
    <location>
        <begin position="325"/>
        <end position="424"/>
    </location>
</feature>
<protein>
    <submittedName>
        <fullName evidence="2">Uncharacterized protein</fullName>
    </submittedName>
</protein>
<feature type="region of interest" description="Disordered" evidence="1">
    <location>
        <begin position="93"/>
        <end position="169"/>
    </location>
</feature>
<dbReference type="AlphaFoldDB" id="A0A9Q1ICV5"/>
<dbReference type="Proteomes" id="UP001152622">
    <property type="component" value="Chromosome 20"/>
</dbReference>
<keyword evidence="3" id="KW-1185">Reference proteome</keyword>